<dbReference type="KEGG" id="txy:Thexy_0411"/>
<dbReference type="AlphaFoldDB" id="F6BH21"/>
<sequence>MKVFWLIIFVWNIITFATMGVDKYKATHGKWRIKERTLFLLSFLLGGIGVFCGMYIFHHKTKHISFKVLVPLAVFTNAMSIYFLYKILNINHF</sequence>
<evidence type="ECO:0000313" key="2">
    <source>
        <dbReference type="EMBL" id="AEF16465.1"/>
    </source>
</evidence>
<feature type="transmembrane region" description="Helical" evidence="1">
    <location>
        <begin position="38"/>
        <end position="58"/>
    </location>
</feature>
<evidence type="ECO:0000256" key="1">
    <source>
        <dbReference type="SAM" id="Phobius"/>
    </source>
</evidence>
<dbReference type="STRING" id="858215.Thexy_0411"/>
<gene>
    <name evidence="2" type="ordered locus">Thexy_0411</name>
</gene>
<feature type="transmembrane region" description="Helical" evidence="1">
    <location>
        <begin position="64"/>
        <end position="85"/>
    </location>
</feature>
<dbReference type="Pfam" id="PF06961">
    <property type="entry name" value="DUF1294"/>
    <property type="match status" value="1"/>
</dbReference>
<evidence type="ECO:0008006" key="4">
    <source>
        <dbReference type="Google" id="ProtNLM"/>
    </source>
</evidence>
<keyword evidence="1" id="KW-0812">Transmembrane</keyword>
<dbReference type="Proteomes" id="UP000007239">
    <property type="component" value="Chromosome"/>
</dbReference>
<keyword evidence="1" id="KW-1133">Transmembrane helix</keyword>
<keyword evidence="1" id="KW-0472">Membrane</keyword>
<dbReference type="GO" id="GO:0003676">
    <property type="term" value="F:nucleic acid binding"/>
    <property type="evidence" value="ECO:0007669"/>
    <property type="project" value="InterPro"/>
</dbReference>
<name>F6BH21_THEXL</name>
<organism evidence="2 3">
    <name type="scientific">Thermoanaerobacterium xylanolyticum (strain ATCC 49914 / DSM 7097 / LX-11)</name>
    <dbReference type="NCBI Taxonomy" id="858215"/>
    <lineage>
        <taxon>Bacteria</taxon>
        <taxon>Bacillati</taxon>
        <taxon>Bacillota</taxon>
        <taxon>Clostridia</taxon>
        <taxon>Thermoanaerobacterales</taxon>
        <taxon>Thermoanaerobacteraceae</taxon>
        <taxon>Thermoanaerobacterium</taxon>
    </lineage>
</organism>
<dbReference type="PIRSF" id="PIRSF002599">
    <property type="entry name" value="Cold_shock_A"/>
    <property type="match status" value="1"/>
</dbReference>
<dbReference type="InterPro" id="IPR012156">
    <property type="entry name" value="Cold_shock_CspA"/>
</dbReference>
<dbReference type="HOGENOM" id="CLU_091970_3_0_9"/>
<accession>F6BH21</accession>
<dbReference type="EMBL" id="CP002739">
    <property type="protein sequence ID" value="AEF16465.1"/>
    <property type="molecule type" value="Genomic_DNA"/>
</dbReference>
<evidence type="ECO:0000313" key="3">
    <source>
        <dbReference type="Proteomes" id="UP000007239"/>
    </source>
</evidence>
<feature type="transmembrane region" description="Helical" evidence="1">
    <location>
        <begin position="6"/>
        <end position="26"/>
    </location>
</feature>
<protein>
    <recommendedName>
        <fullName evidence="4">DUF1294 domain-containing protein</fullName>
    </recommendedName>
</protein>
<dbReference type="eggNOG" id="COG3326">
    <property type="taxonomic scope" value="Bacteria"/>
</dbReference>
<reference evidence="2" key="1">
    <citation type="submission" date="2011-05" db="EMBL/GenBank/DDBJ databases">
        <title>Complete sequence of Thermoanaerobacterium xylanolyticum LX-11.</title>
        <authorList>
            <consortium name="US DOE Joint Genome Institute"/>
            <person name="Lucas S."/>
            <person name="Han J."/>
            <person name="Lapidus A."/>
            <person name="Cheng J.-F."/>
            <person name="Goodwin L."/>
            <person name="Pitluck S."/>
            <person name="Peters L."/>
            <person name="Mikhailova N."/>
            <person name="Lu M."/>
            <person name="Han C."/>
            <person name="Tapia R."/>
            <person name="Land M."/>
            <person name="Hauser L."/>
            <person name="Kyrpides N."/>
            <person name="Ivanova N."/>
            <person name="Pagani I."/>
            <person name="Hemme C."/>
            <person name="Woyke T."/>
        </authorList>
    </citation>
    <scope>NUCLEOTIDE SEQUENCE</scope>
    <source>
        <strain evidence="2">LX-11</strain>
    </source>
</reference>
<proteinExistence type="predicted"/>
<dbReference type="InterPro" id="IPR010718">
    <property type="entry name" value="DUF1294"/>
</dbReference>
<keyword evidence="3" id="KW-1185">Reference proteome</keyword>